<feature type="signal peptide" evidence="7">
    <location>
        <begin position="1"/>
        <end position="27"/>
    </location>
</feature>
<feature type="domain" description="TonB-dependent transporter Oar-like beta-barrel" evidence="9">
    <location>
        <begin position="244"/>
        <end position="314"/>
    </location>
</feature>
<evidence type="ECO:0000259" key="9">
    <source>
        <dbReference type="Pfam" id="PF25183"/>
    </source>
</evidence>
<dbReference type="AlphaFoldDB" id="A0AA37VT01"/>
<keyword evidence="2" id="KW-0813">Transport</keyword>
<feature type="domain" description="TonB-dependent receptor plug" evidence="8">
    <location>
        <begin position="139"/>
        <end position="236"/>
    </location>
</feature>
<dbReference type="GO" id="GO:0009279">
    <property type="term" value="C:cell outer membrane"/>
    <property type="evidence" value="ECO:0007669"/>
    <property type="project" value="UniProtKB-SubCell"/>
</dbReference>
<dbReference type="InterPro" id="IPR012910">
    <property type="entry name" value="Plug_dom"/>
</dbReference>
<reference evidence="10" key="1">
    <citation type="journal article" date="2014" name="Int. J. Syst. Evol. Microbiol.">
        <title>Complete genome sequence of Corynebacterium casei LMG S-19264T (=DSM 44701T), isolated from a smear-ripened cheese.</title>
        <authorList>
            <consortium name="US DOE Joint Genome Institute (JGI-PGF)"/>
            <person name="Walter F."/>
            <person name="Albersmeier A."/>
            <person name="Kalinowski J."/>
            <person name="Ruckert C."/>
        </authorList>
    </citation>
    <scope>NUCLEOTIDE SEQUENCE</scope>
    <source>
        <strain evidence="10">NBRC 101628</strain>
    </source>
</reference>
<dbReference type="GO" id="GO:0030246">
    <property type="term" value="F:carbohydrate binding"/>
    <property type="evidence" value="ECO:0007669"/>
    <property type="project" value="InterPro"/>
</dbReference>
<accession>A0AA37VT01</accession>
<evidence type="ECO:0000256" key="5">
    <source>
        <dbReference type="ARBA" id="ARBA00023136"/>
    </source>
</evidence>
<comment type="subcellular location">
    <subcellularLocation>
        <location evidence="1">Cell outer membrane</location>
        <topology evidence="1">Multi-pass membrane protein</topology>
    </subcellularLocation>
</comment>
<feature type="domain" description="TonB-dependent transporter Oar-like beta-barrel" evidence="9">
    <location>
        <begin position="357"/>
        <end position="894"/>
    </location>
</feature>
<dbReference type="InterPro" id="IPR036942">
    <property type="entry name" value="Beta-barrel_TonB_sf"/>
</dbReference>
<keyword evidence="5" id="KW-0472">Membrane</keyword>
<dbReference type="InterPro" id="IPR013784">
    <property type="entry name" value="Carb-bd-like_fold"/>
</dbReference>
<feature type="chain" id="PRO_5041333040" evidence="7">
    <location>
        <begin position="28"/>
        <end position="1075"/>
    </location>
</feature>
<comment type="caution">
    <text evidence="10">The sequence shown here is derived from an EMBL/GenBank/DDBJ whole genome shotgun (WGS) entry which is preliminary data.</text>
</comment>
<dbReference type="SUPFAM" id="SSF56935">
    <property type="entry name" value="Porins"/>
    <property type="match status" value="1"/>
</dbReference>
<dbReference type="PANTHER" id="PTHR30069">
    <property type="entry name" value="TONB-DEPENDENT OUTER MEMBRANE RECEPTOR"/>
    <property type="match status" value="1"/>
</dbReference>
<sequence>MKAKLNRVSAIALATCLAIGSAVPVMAAETASTIRGSITGPNGEAVTDAKLTIIHGPTGTVTELTVNDEGNFTARGLRVGGPYTIVVDSDEFQDDLAENIFLNLGETLRFNRQLSDVQAVERITVVGSSTQYYALNGGSNSEFSRQDIDNAPGLNRDLKDVVRQNPMAVIGNDGISLSVAGINPRFNSFVVDGVSQNDDFGLNSNGYPTQRSPISIDAVESVALNTSPYSVKYGGFSGAQINAVTKSGTNEVKGSLFYEFTGDQLAGKGVSQDEERKDIEQDFKETTWGGTIGFPLVKDKLFFFGSYENFDSPQRTIWGPAGAGFPNSTSFTVDQYNEVLGIAKDVYGLDNIGVFDGRAQEKDQKILAKIDWNITDDHRAAFTYQNTKGNVTNATTERSNSLRLSSYWYDKEEILNSYSLNFYSDWTTDFTTELKIAYKDTKSNRNPVTNTGLGQVEISRDALGDPADTNNLTFGTERSSHSNVLSNNTLEIRFVGDYLIGDHELGFGFQYNDVEVFNLFMQDSLGTWEFNTIDDFRNKTVGRFGYQNTESGNPNDAAAKFNLKTLALFAEDKWLLTDDFELTFGLRYERFSMSDSPSFNQNFFDRYGFANNATFDGKDLILPRVGFTWYLTDEFTLKGGVGRFSGGYPNVWMSNSFSNDGIRVLRMDNPAFPDTNWDPNWNLDFANVPPEAQALLVGGDGNVNALDPNFKMPSDLRASLGFDWTVDIPVLGDEWYVGGEYLHIQKENDVTWVDLARRPVDVNFAGRVIYETYDGKLPEGMDSPTNRYDLLLTNAEQDGKSQTLTFTLAKSWDNGIRFRTSYAWNKVTEGNQGSSSTATSNFQFPLTQFDRNGTTLGPGVYEVPHRFVTTLGYDTEFFDGYKTGFNLFFEAKAGHPLSWVLSSFRDGDHGDQASFNSSNAYLPYIPTGPDDPNVSYSGGLTYEDFKQTLDSLGLSKYAGQIIPKGTSQQPWTRQLDFRFTQELPGFMDDHKGVVYFDIKNVLNLLNKDWGWVRYERFASKTLVDHTYDPNGGPNGDGMYTYSPAFGRPANEFNNWSTYDIRRSTWQMKVGIRYVF</sequence>
<dbReference type="Pfam" id="PF07715">
    <property type="entry name" value="Plug"/>
    <property type="match status" value="1"/>
</dbReference>
<dbReference type="Gene3D" id="2.40.170.20">
    <property type="entry name" value="TonB-dependent receptor, beta-barrel domain"/>
    <property type="match status" value="1"/>
</dbReference>
<dbReference type="Proteomes" id="UP001161422">
    <property type="component" value="Unassembled WGS sequence"/>
</dbReference>
<evidence type="ECO:0000256" key="2">
    <source>
        <dbReference type="ARBA" id="ARBA00022448"/>
    </source>
</evidence>
<keyword evidence="6" id="KW-0998">Cell outer membrane</keyword>
<protein>
    <submittedName>
        <fullName evidence="10">Oar protein</fullName>
    </submittedName>
</protein>
<dbReference type="Pfam" id="PF13620">
    <property type="entry name" value="CarboxypepD_reg"/>
    <property type="match status" value="1"/>
</dbReference>
<dbReference type="Pfam" id="PF25183">
    <property type="entry name" value="OMP_b-brl_4"/>
    <property type="match status" value="2"/>
</dbReference>
<evidence type="ECO:0000256" key="1">
    <source>
        <dbReference type="ARBA" id="ARBA00004571"/>
    </source>
</evidence>
<dbReference type="InterPro" id="IPR039426">
    <property type="entry name" value="TonB-dep_rcpt-like"/>
</dbReference>
<dbReference type="EMBL" id="BSNC01000001">
    <property type="protein sequence ID" value="GLP95064.1"/>
    <property type="molecule type" value="Genomic_DNA"/>
</dbReference>
<keyword evidence="7" id="KW-0732">Signal</keyword>
<organism evidence="10 11">
    <name type="scientific">Paraferrimonas sedimenticola</name>
    <dbReference type="NCBI Taxonomy" id="375674"/>
    <lineage>
        <taxon>Bacteria</taxon>
        <taxon>Pseudomonadati</taxon>
        <taxon>Pseudomonadota</taxon>
        <taxon>Gammaproteobacteria</taxon>
        <taxon>Alteromonadales</taxon>
        <taxon>Ferrimonadaceae</taxon>
        <taxon>Paraferrimonas</taxon>
    </lineage>
</organism>
<evidence type="ECO:0000313" key="11">
    <source>
        <dbReference type="Proteomes" id="UP001161422"/>
    </source>
</evidence>
<evidence type="ECO:0000256" key="4">
    <source>
        <dbReference type="ARBA" id="ARBA00022692"/>
    </source>
</evidence>
<evidence type="ECO:0000256" key="3">
    <source>
        <dbReference type="ARBA" id="ARBA00022452"/>
    </source>
</evidence>
<evidence type="ECO:0000256" key="7">
    <source>
        <dbReference type="SAM" id="SignalP"/>
    </source>
</evidence>
<dbReference type="GO" id="GO:0044718">
    <property type="term" value="P:siderophore transmembrane transport"/>
    <property type="evidence" value="ECO:0007669"/>
    <property type="project" value="TreeGrafter"/>
</dbReference>
<keyword evidence="4" id="KW-0812">Transmembrane</keyword>
<dbReference type="InterPro" id="IPR037066">
    <property type="entry name" value="Plug_dom_sf"/>
</dbReference>
<gene>
    <name evidence="10" type="primary">oar_1</name>
    <name evidence="10" type="ORF">GCM10007895_03700</name>
</gene>
<keyword evidence="3" id="KW-1134">Transmembrane beta strand</keyword>
<reference evidence="10" key="2">
    <citation type="submission" date="2023-01" db="EMBL/GenBank/DDBJ databases">
        <title>Draft genome sequence of Paraferrimonas sedimenticola strain NBRC 101628.</title>
        <authorList>
            <person name="Sun Q."/>
            <person name="Mori K."/>
        </authorList>
    </citation>
    <scope>NUCLEOTIDE SEQUENCE</scope>
    <source>
        <strain evidence="10">NBRC 101628</strain>
    </source>
</reference>
<evidence type="ECO:0000256" key="6">
    <source>
        <dbReference type="ARBA" id="ARBA00023237"/>
    </source>
</evidence>
<dbReference type="PANTHER" id="PTHR30069:SF46">
    <property type="entry name" value="OAR PROTEIN"/>
    <property type="match status" value="1"/>
</dbReference>
<evidence type="ECO:0000259" key="8">
    <source>
        <dbReference type="Pfam" id="PF07715"/>
    </source>
</evidence>
<evidence type="ECO:0000313" key="10">
    <source>
        <dbReference type="EMBL" id="GLP95064.1"/>
    </source>
</evidence>
<dbReference type="Gene3D" id="2.170.130.10">
    <property type="entry name" value="TonB-dependent receptor, plug domain"/>
    <property type="match status" value="1"/>
</dbReference>
<name>A0AA37VT01_9GAMM</name>
<keyword evidence="11" id="KW-1185">Reference proteome</keyword>
<dbReference type="InterPro" id="IPR057601">
    <property type="entry name" value="Oar-like_b-barrel"/>
</dbReference>
<dbReference type="SUPFAM" id="SSF49452">
    <property type="entry name" value="Starch-binding domain-like"/>
    <property type="match status" value="1"/>
</dbReference>
<dbReference type="GO" id="GO:0015344">
    <property type="term" value="F:siderophore uptake transmembrane transporter activity"/>
    <property type="evidence" value="ECO:0007669"/>
    <property type="project" value="TreeGrafter"/>
</dbReference>
<proteinExistence type="predicted"/>